<protein>
    <submittedName>
        <fullName evidence="1">Uncharacterized protein</fullName>
    </submittedName>
</protein>
<gene>
    <name evidence="1" type="ORF">GCM10023086_77270</name>
</gene>
<reference evidence="2" key="1">
    <citation type="journal article" date="2019" name="Int. J. Syst. Evol. Microbiol.">
        <title>The Global Catalogue of Microorganisms (GCM) 10K type strain sequencing project: providing services to taxonomists for standard genome sequencing and annotation.</title>
        <authorList>
            <consortium name="The Broad Institute Genomics Platform"/>
            <consortium name="The Broad Institute Genome Sequencing Center for Infectious Disease"/>
            <person name="Wu L."/>
            <person name="Ma J."/>
        </authorList>
    </citation>
    <scope>NUCLEOTIDE SEQUENCE [LARGE SCALE GENOMIC DNA]</scope>
    <source>
        <strain evidence="2">JCM 31290</strain>
    </source>
</reference>
<dbReference type="EMBL" id="BAABET010000024">
    <property type="protein sequence ID" value="GAA4341155.1"/>
    <property type="molecule type" value="Genomic_DNA"/>
</dbReference>
<dbReference type="Proteomes" id="UP001501115">
    <property type="component" value="Unassembled WGS sequence"/>
</dbReference>
<evidence type="ECO:0000313" key="1">
    <source>
        <dbReference type="EMBL" id="GAA4341155.1"/>
    </source>
</evidence>
<organism evidence="1 2">
    <name type="scientific">Streptomyces venetus</name>
    <dbReference type="NCBI Taxonomy" id="1701086"/>
    <lineage>
        <taxon>Bacteria</taxon>
        <taxon>Bacillati</taxon>
        <taxon>Actinomycetota</taxon>
        <taxon>Actinomycetes</taxon>
        <taxon>Kitasatosporales</taxon>
        <taxon>Streptomycetaceae</taxon>
        <taxon>Streptomyces</taxon>
    </lineage>
</organism>
<evidence type="ECO:0000313" key="2">
    <source>
        <dbReference type="Proteomes" id="UP001501115"/>
    </source>
</evidence>
<accession>A0ABP8HMA4</accession>
<sequence>MLRSLRSRNRACVPRLSLRFSRVGGPLRSPPLWSFRLRLQDHYGPLTRAGAGCRELWWVPRLNGLR</sequence>
<keyword evidence="2" id="KW-1185">Reference proteome</keyword>
<name>A0ABP8HMA4_9ACTN</name>
<comment type="caution">
    <text evidence="1">The sequence shown here is derived from an EMBL/GenBank/DDBJ whole genome shotgun (WGS) entry which is preliminary data.</text>
</comment>
<proteinExistence type="predicted"/>